<dbReference type="KEGG" id="afo:Afer_0579"/>
<dbReference type="RefSeq" id="WP_015798028.1">
    <property type="nucleotide sequence ID" value="NC_013124.1"/>
</dbReference>
<name>C7M3D9_ACIFD</name>
<protein>
    <recommendedName>
        <fullName evidence="4">Lipoprotein</fullName>
    </recommendedName>
</protein>
<dbReference type="EMBL" id="CP001631">
    <property type="protein sequence ID" value="ACU53533.1"/>
    <property type="molecule type" value="Genomic_DNA"/>
</dbReference>
<reference evidence="2 3" key="1">
    <citation type="journal article" date="2009" name="Stand. Genomic Sci.">
        <title>Complete genome sequence of Acidimicrobium ferrooxidans type strain (ICP).</title>
        <authorList>
            <person name="Clum A."/>
            <person name="Nolan M."/>
            <person name="Lang E."/>
            <person name="Glavina Del Rio T."/>
            <person name="Tice H."/>
            <person name="Copeland A."/>
            <person name="Cheng J.F."/>
            <person name="Lucas S."/>
            <person name="Chen F."/>
            <person name="Bruce D."/>
            <person name="Goodwin L."/>
            <person name="Pitluck S."/>
            <person name="Ivanova N."/>
            <person name="Mavrommatis K."/>
            <person name="Mikhailova N."/>
            <person name="Pati A."/>
            <person name="Chen A."/>
            <person name="Palaniappan K."/>
            <person name="Goker M."/>
            <person name="Spring S."/>
            <person name="Land M."/>
            <person name="Hauser L."/>
            <person name="Chang Y.J."/>
            <person name="Jeffries C.C."/>
            <person name="Chain P."/>
            <person name="Bristow J."/>
            <person name="Eisen J.A."/>
            <person name="Markowitz V."/>
            <person name="Hugenholtz P."/>
            <person name="Kyrpides N.C."/>
            <person name="Klenk H.P."/>
            <person name="Lapidus A."/>
        </authorList>
    </citation>
    <scope>NUCLEOTIDE SEQUENCE [LARGE SCALE GENOMIC DNA]</scope>
    <source>
        <strain evidence="3">DSM 10331 / JCM 15462 / NBRC 103882 / ICP</strain>
    </source>
</reference>
<feature type="chain" id="PRO_5039601011" description="Lipoprotein" evidence="1">
    <location>
        <begin position="25"/>
        <end position="116"/>
    </location>
</feature>
<keyword evidence="3" id="KW-1185">Reference proteome</keyword>
<gene>
    <name evidence="2" type="ordered locus">Afer_0579</name>
</gene>
<evidence type="ECO:0008006" key="4">
    <source>
        <dbReference type="Google" id="ProtNLM"/>
    </source>
</evidence>
<accession>C7M3D9</accession>
<keyword evidence="1" id="KW-0732">Signal</keyword>
<dbReference type="PROSITE" id="PS51257">
    <property type="entry name" value="PROKAR_LIPOPROTEIN"/>
    <property type="match status" value="1"/>
</dbReference>
<proteinExistence type="predicted"/>
<organism evidence="2 3">
    <name type="scientific">Acidimicrobium ferrooxidans (strain DSM 10331 / JCM 15462 / NBRC 103882 / ICP)</name>
    <dbReference type="NCBI Taxonomy" id="525909"/>
    <lineage>
        <taxon>Bacteria</taxon>
        <taxon>Bacillati</taxon>
        <taxon>Actinomycetota</taxon>
        <taxon>Acidimicrobiia</taxon>
        <taxon>Acidimicrobiales</taxon>
        <taxon>Acidimicrobiaceae</taxon>
        <taxon>Acidimicrobium</taxon>
    </lineage>
</organism>
<evidence type="ECO:0000256" key="1">
    <source>
        <dbReference type="SAM" id="SignalP"/>
    </source>
</evidence>
<evidence type="ECO:0000313" key="3">
    <source>
        <dbReference type="Proteomes" id="UP000000771"/>
    </source>
</evidence>
<evidence type="ECO:0000313" key="2">
    <source>
        <dbReference type="EMBL" id="ACU53533.1"/>
    </source>
</evidence>
<dbReference type="STRING" id="525909.Afer_0579"/>
<dbReference type="HOGENOM" id="CLU_2091501_0_0_11"/>
<feature type="signal peptide" evidence="1">
    <location>
        <begin position="1"/>
        <end position="24"/>
    </location>
</feature>
<dbReference type="AlphaFoldDB" id="C7M3D9"/>
<sequence length="116" mass="12278">MPRRELVTSLVLAAALCACGGARSAGGTSAANCVRPLEAALVHAPAKAHFRGLAEVPGRVGPTLGVPRSRAPYCVVLFEVPGPSAHLVREVYRLGATRPLTRRELPLRRLRPPDLA</sequence>
<dbReference type="Proteomes" id="UP000000771">
    <property type="component" value="Chromosome"/>
</dbReference>